<organism evidence="1 2">
    <name type="scientific">Escherichia phage ESCO13</name>
    <dbReference type="NCBI Taxonomy" id="1881104"/>
    <lineage>
        <taxon>Viruses</taxon>
        <taxon>Duplodnaviria</taxon>
        <taxon>Heunggongvirae</taxon>
        <taxon>Uroviricota</taxon>
        <taxon>Caudoviricetes</taxon>
        <taxon>Stephanstirmvirinae</taxon>
        <taxon>Phapecoctavirus</taxon>
        <taxon>Phapecoctavirus ESCO13</taxon>
    </lineage>
</organism>
<dbReference type="Proteomes" id="UP000225358">
    <property type="component" value="Segment"/>
</dbReference>
<protein>
    <submittedName>
        <fullName evidence="1">Uncharacterized protein</fullName>
    </submittedName>
</protein>
<evidence type="ECO:0000313" key="1">
    <source>
        <dbReference type="EMBL" id="AOQ27228.1"/>
    </source>
</evidence>
<proteinExistence type="predicted"/>
<keyword evidence="2" id="KW-1185">Reference proteome</keyword>
<sequence>MLQVPAKFVEGAIHSYRQTCKRARNCLDGLVAKTYTVEKKKRWFGKDVYEVNIFGEHKLNHDTPENMLEIFLRDDKISPMDYQLLKFYDSSLAIDKFVEDILSRKTDKNTYPLEADQIGLLNEISSFKELDNITKEEILDGIRL</sequence>
<accession>A0A1D7XFZ0</accession>
<dbReference type="EMBL" id="KX552041">
    <property type="protein sequence ID" value="AOQ27228.1"/>
    <property type="molecule type" value="Genomic_DNA"/>
</dbReference>
<evidence type="ECO:0000313" key="2">
    <source>
        <dbReference type="Proteomes" id="UP000225358"/>
    </source>
</evidence>
<name>A0A1D7XFZ0_9CAUD</name>
<reference evidence="1" key="1">
    <citation type="submission" date="2017-02" db="EMBL/GenBank/DDBJ databases">
        <title>Complete genome sequence of two Escherichia coli phages, vB_EcoM_ ESCO5 and vB_EcoM_ESCO13, which are related to phAPEC8.</title>
        <authorList>
            <person name="Trotereau A."/>
            <person name="Gonnet M."/>
            <person name="Viardot A."/>
            <person name="Lalmanach A.-C."/>
            <person name="Guabiraba R."/>
            <person name="Chanteloup N."/>
            <person name="Schouler C."/>
        </authorList>
    </citation>
    <scope>NUCLEOTIDE SEQUENCE [LARGE SCALE GENOMIC DNA]</scope>
</reference>
<gene>
    <name evidence="1" type="ORF">ESCO13_00093</name>
</gene>